<gene>
    <name evidence="2" type="ORF">GCM10010280_56500</name>
</gene>
<name>A0A918F2I5_9ACTN</name>
<dbReference type="Gene3D" id="3.10.450.50">
    <property type="match status" value="1"/>
</dbReference>
<feature type="domain" description="SnoaL-like" evidence="1">
    <location>
        <begin position="136"/>
        <end position="224"/>
    </location>
</feature>
<accession>A0A918F2I5</accession>
<evidence type="ECO:0000313" key="2">
    <source>
        <dbReference type="EMBL" id="GGR01178.1"/>
    </source>
</evidence>
<dbReference type="Pfam" id="PF12680">
    <property type="entry name" value="SnoaL_2"/>
    <property type="match status" value="1"/>
</dbReference>
<evidence type="ECO:0000259" key="1">
    <source>
        <dbReference type="Pfam" id="PF12680"/>
    </source>
</evidence>
<dbReference type="Proteomes" id="UP000656732">
    <property type="component" value="Unassembled WGS sequence"/>
</dbReference>
<proteinExistence type="predicted"/>
<comment type="caution">
    <text evidence="2">The sequence shown here is derived from an EMBL/GenBank/DDBJ whole genome shotgun (WGS) entry which is preliminary data.</text>
</comment>
<reference evidence="2" key="1">
    <citation type="journal article" date="2014" name="Int. J. Syst. Evol. Microbiol.">
        <title>Complete genome sequence of Corynebacterium casei LMG S-19264T (=DSM 44701T), isolated from a smear-ripened cheese.</title>
        <authorList>
            <consortium name="US DOE Joint Genome Institute (JGI-PGF)"/>
            <person name="Walter F."/>
            <person name="Albersmeier A."/>
            <person name="Kalinowski J."/>
            <person name="Ruckert C."/>
        </authorList>
    </citation>
    <scope>NUCLEOTIDE SEQUENCE</scope>
    <source>
        <strain evidence="2">JCM 4403</strain>
    </source>
</reference>
<reference evidence="2" key="2">
    <citation type="submission" date="2020-09" db="EMBL/GenBank/DDBJ databases">
        <authorList>
            <person name="Sun Q."/>
            <person name="Ohkuma M."/>
        </authorList>
    </citation>
    <scope>NUCLEOTIDE SEQUENCE</scope>
    <source>
        <strain evidence="2">JCM 4403</strain>
    </source>
</reference>
<keyword evidence="3" id="KW-1185">Reference proteome</keyword>
<dbReference type="InterPro" id="IPR037401">
    <property type="entry name" value="SnoaL-like"/>
</dbReference>
<dbReference type="InterPro" id="IPR032710">
    <property type="entry name" value="NTF2-like_dom_sf"/>
</dbReference>
<dbReference type="AlphaFoldDB" id="A0A918F2I5"/>
<sequence length="235" mass="25682">MARGHRRTFVRPHTRLARRIPAPLPAGSEAGVNARLTLRAVNGVAAGVHSGRTAPRRLRCGRRHRVLARKPDEGAVPRLRGILHRRAPGAAHGSVRLIVHNSRQDEKSVKAIMTTTSTALDRYIGLSDRAVHDETALNELLALFTADATVEIGPEPARGDKAVAAFYRAHFADHAEMKHFWKTTVLDDGTLRAEWVCAARKTDGDLITVAGVEHATLDAQGLISHLHNEFTRLPG</sequence>
<organism evidence="2 3">
    <name type="scientific">Streptomyces pilosus</name>
    <dbReference type="NCBI Taxonomy" id="28893"/>
    <lineage>
        <taxon>Bacteria</taxon>
        <taxon>Bacillati</taxon>
        <taxon>Actinomycetota</taxon>
        <taxon>Actinomycetes</taxon>
        <taxon>Kitasatosporales</taxon>
        <taxon>Streptomycetaceae</taxon>
        <taxon>Streptomyces</taxon>
    </lineage>
</organism>
<evidence type="ECO:0000313" key="3">
    <source>
        <dbReference type="Proteomes" id="UP000656732"/>
    </source>
</evidence>
<protein>
    <recommendedName>
        <fullName evidence="1">SnoaL-like domain-containing protein</fullName>
    </recommendedName>
</protein>
<dbReference type="SUPFAM" id="SSF54427">
    <property type="entry name" value="NTF2-like"/>
    <property type="match status" value="1"/>
</dbReference>
<dbReference type="EMBL" id="BMTU01000014">
    <property type="protein sequence ID" value="GGR01178.1"/>
    <property type="molecule type" value="Genomic_DNA"/>
</dbReference>